<feature type="region of interest" description="Disordered" evidence="1">
    <location>
        <begin position="288"/>
        <end position="331"/>
    </location>
</feature>
<dbReference type="Pfam" id="PF12796">
    <property type="entry name" value="Ank_2"/>
    <property type="match status" value="1"/>
</dbReference>
<keyword evidence="2" id="KW-0812">Transmembrane</keyword>
<sequence length="474" mass="54378">MEPEVIDLGMRHGYTRKSVLHMLVDDSKEEEIIDILEQCLLQQQPEGEGEENPQCEIRYDNLDINAQDFHGFTPIISVISGRCISSIEIIKLMIKLGADPFLMSNDGRNAFHWATRIGSKNILEALVSSIPSSQLQRVLNTSVQDGYGMKIIHIAARFNNLSLFEYIMSLEQQNRKTCLHTTFPADENGKKEYVKICNSCFTKNNLYTPNSKGDSLLHIIVRYGASRVFYSFLGILLKSLKTCNKALGPIDYEKEGLSRDFAGSEDIESAEPSQEFSDKFKEYMNVDGDYASTDDSAEESEPELQDEHKSSPDEQKSSSEEKPQENTDIPEFTNSELALIRKVILNVLSHKNNRGDTILIEAAKQNRQDLLDSIRVTNLVRPDPEKEREVSLGYFFDRYDEITEKIENRRRRRRCCNIWEDEEEPEESIGLIQLHRISPEQRRNNELKAIALFVMLFLVVFICVVAFVMLKIIR</sequence>
<feature type="compositionally biased region" description="Acidic residues" evidence="1">
    <location>
        <begin position="295"/>
        <end position="304"/>
    </location>
</feature>
<dbReference type="Proteomes" id="UP001295684">
    <property type="component" value="Unassembled WGS sequence"/>
</dbReference>
<dbReference type="PANTHER" id="PTHR24118:SF99">
    <property type="entry name" value="POTE ANKYRIN DOMAIN FAMILY MEMBER 3C-RELATED"/>
    <property type="match status" value="1"/>
</dbReference>
<keyword evidence="2" id="KW-1133">Transmembrane helix</keyword>
<keyword evidence="2" id="KW-0472">Membrane</keyword>
<dbReference type="SUPFAM" id="SSF48403">
    <property type="entry name" value="Ankyrin repeat"/>
    <property type="match status" value="1"/>
</dbReference>
<dbReference type="PANTHER" id="PTHR24118">
    <property type="entry name" value="POTE ANKYRIN DOMAIN"/>
    <property type="match status" value="1"/>
</dbReference>
<proteinExistence type="predicted"/>
<organism evidence="3 4">
    <name type="scientific">Euplotes crassus</name>
    <dbReference type="NCBI Taxonomy" id="5936"/>
    <lineage>
        <taxon>Eukaryota</taxon>
        <taxon>Sar</taxon>
        <taxon>Alveolata</taxon>
        <taxon>Ciliophora</taxon>
        <taxon>Intramacronucleata</taxon>
        <taxon>Spirotrichea</taxon>
        <taxon>Hypotrichia</taxon>
        <taxon>Euplotida</taxon>
        <taxon>Euplotidae</taxon>
        <taxon>Moneuplotes</taxon>
    </lineage>
</organism>
<dbReference type="InterPro" id="IPR002110">
    <property type="entry name" value="Ankyrin_rpt"/>
</dbReference>
<dbReference type="InterPro" id="IPR036770">
    <property type="entry name" value="Ankyrin_rpt-contain_sf"/>
</dbReference>
<evidence type="ECO:0000256" key="1">
    <source>
        <dbReference type="SAM" id="MobiDB-lite"/>
    </source>
</evidence>
<reference evidence="3" key="1">
    <citation type="submission" date="2023-07" db="EMBL/GenBank/DDBJ databases">
        <authorList>
            <consortium name="AG Swart"/>
            <person name="Singh M."/>
            <person name="Singh A."/>
            <person name="Seah K."/>
            <person name="Emmerich C."/>
        </authorList>
    </citation>
    <scope>NUCLEOTIDE SEQUENCE</scope>
    <source>
        <strain evidence="3">DP1</strain>
    </source>
</reference>
<dbReference type="SMART" id="SM00248">
    <property type="entry name" value="ANK"/>
    <property type="match status" value="4"/>
</dbReference>
<evidence type="ECO:0000313" key="3">
    <source>
        <dbReference type="EMBL" id="CAI2367465.1"/>
    </source>
</evidence>
<dbReference type="EMBL" id="CAMPGE010008572">
    <property type="protein sequence ID" value="CAI2367465.1"/>
    <property type="molecule type" value="Genomic_DNA"/>
</dbReference>
<gene>
    <name evidence="3" type="ORF">ECRASSUSDP1_LOCUS8750</name>
</gene>
<feature type="compositionally biased region" description="Basic and acidic residues" evidence="1">
    <location>
        <begin position="305"/>
        <end position="325"/>
    </location>
</feature>
<accession>A0AAD1XAW1</accession>
<evidence type="ECO:0000256" key="2">
    <source>
        <dbReference type="SAM" id="Phobius"/>
    </source>
</evidence>
<name>A0AAD1XAW1_EUPCR</name>
<evidence type="ECO:0000313" key="4">
    <source>
        <dbReference type="Proteomes" id="UP001295684"/>
    </source>
</evidence>
<dbReference type="Gene3D" id="1.25.40.20">
    <property type="entry name" value="Ankyrin repeat-containing domain"/>
    <property type="match status" value="2"/>
</dbReference>
<comment type="caution">
    <text evidence="3">The sequence shown here is derived from an EMBL/GenBank/DDBJ whole genome shotgun (WGS) entry which is preliminary data.</text>
</comment>
<dbReference type="AlphaFoldDB" id="A0AAD1XAW1"/>
<keyword evidence="4" id="KW-1185">Reference proteome</keyword>
<protein>
    <submittedName>
        <fullName evidence="3">Uncharacterized protein</fullName>
    </submittedName>
</protein>
<feature type="transmembrane region" description="Helical" evidence="2">
    <location>
        <begin position="449"/>
        <end position="470"/>
    </location>
</feature>